<comment type="caution">
    <text evidence="2">The sequence shown here is derived from an EMBL/GenBank/DDBJ whole genome shotgun (WGS) entry which is preliminary data.</text>
</comment>
<protein>
    <submittedName>
        <fullName evidence="2">Uncharacterized protein</fullName>
    </submittedName>
</protein>
<dbReference type="OrthoDB" id="9949627at2759"/>
<organism evidence="2 3">
    <name type="scientific">Eleutherodactylus coqui</name>
    <name type="common">Puerto Rican coqui</name>
    <dbReference type="NCBI Taxonomy" id="57060"/>
    <lineage>
        <taxon>Eukaryota</taxon>
        <taxon>Metazoa</taxon>
        <taxon>Chordata</taxon>
        <taxon>Craniata</taxon>
        <taxon>Vertebrata</taxon>
        <taxon>Euteleostomi</taxon>
        <taxon>Amphibia</taxon>
        <taxon>Batrachia</taxon>
        <taxon>Anura</taxon>
        <taxon>Neobatrachia</taxon>
        <taxon>Hyloidea</taxon>
        <taxon>Eleutherodactylidae</taxon>
        <taxon>Eleutherodactylinae</taxon>
        <taxon>Eleutherodactylus</taxon>
        <taxon>Eleutherodactylus</taxon>
    </lineage>
</organism>
<evidence type="ECO:0000256" key="1">
    <source>
        <dbReference type="SAM" id="Coils"/>
    </source>
</evidence>
<proteinExistence type="predicted"/>
<dbReference type="Proteomes" id="UP000770717">
    <property type="component" value="Unassembled WGS sequence"/>
</dbReference>
<evidence type="ECO:0000313" key="2">
    <source>
        <dbReference type="EMBL" id="KAG9470746.1"/>
    </source>
</evidence>
<keyword evidence="1" id="KW-0175">Coiled coil</keyword>
<evidence type="ECO:0000313" key="3">
    <source>
        <dbReference type="Proteomes" id="UP000770717"/>
    </source>
</evidence>
<gene>
    <name evidence="2" type="ORF">GDO78_016858</name>
</gene>
<feature type="coiled-coil region" evidence="1">
    <location>
        <begin position="245"/>
        <end position="279"/>
    </location>
</feature>
<reference evidence="2" key="1">
    <citation type="thesis" date="2020" institute="ProQuest LLC" country="789 East Eisenhower Parkway, Ann Arbor, MI, USA">
        <title>Comparative Genomics and Chromosome Evolution.</title>
        <authorList>
            <person name="Mudd A.B."/>
        </authorList>
    </citation>
    <scope>NUCLEOTIDE SEQUENCE</scope>
    <source>
        <strain evidence="2">HN-11 Male</strain>
        <tissue evidence="2">Kidney and liver</tissue>
    </source>
</reference>
<keyword evidence="3" id="KW-1185">Reference proteome</keyword>
<accession>A0A8J6EKP4</accession>
<dbReference type="EMBL" id="WNTK01000228">
    <property type="protein sequence ID" value="KAG9470746.1"/>
    <property type="molecule type" value="Genomic_DNA"/>
</dbReference>
<dbReference type="AlphaFoldDB" id="A0A8J6EKP4"/>
<sequence length="383" mass="43772">MEKLYSTLREEIKVFEEQVQKCRVNFDLPTLQRALALFSEDHKENPDSWKKINKYIQSTPTSGEQGLQLHRYFSWLLSYIGHLGTMKDAFDDHVVFRLCDNLYINDEAETLTIPSAIPLSPGNIVGTARQLFHHRRNWALLLSSGIRNSHGPCHPMGLLHSIPDIFEESLVTANLARNWILLHEARHKNPPSLAPQPSPLDHEFQVRRPRKFLGSTESAANAETQAELKDVREHLMFLLWKAGRANALEQQVKDAKQKVQSLQQDINDLQQLIQRDGEETSDISLENQRQLGKLQRQLDLEIFNQRIVSCDWQLELEVRPALIRQIDMVRERCAQLEASLNAQKEPHEASALESVGGISDGEWENSSVFSHSSAHSSDVFSTH</sequence>
<name>A0A8J6EKP4_ELECQ</name>